<protein>
    <submittedName>
        <fullName evidence="1">Uncharacterized protein</fullName>
    </submittedName>
</protein>
<accession>A0A5D3DF69</accession>
<comment type="caution">
    <text evidence="1">The sequence shown here is derived from an EMBL/GenBank/DDBJ whole genome shotgun (WGS) entry which is preliminary data.</text>
</comment>
<name>A0A5D3DF69_CUCMM</name>
<reference evidence="1 2" key="1">
    <citation type="submission" date="2019-08" db="EMBL/GenBank/DDBJ databases">
        <title>Draft genome sequences of two oriental melons (Cucumis melo L. var makuwa).</title>
        <authorList>
            <person name="Kwon S.-Y."/>
        </authorList>
    </citation>
    <scope>NUCLEOTIDE SEQUENCE [LARGE SCALE GENOMIC DNA]</scope>
    <source>
        <strain evidence="2">cv. Chang Bougi</strain>
        <tissue evidence="1">Leaf</tissue>
    </source>
</reference>
<evidence type="ECO:0000313" key="2">
    <source>
        <dbReference type="Proteomes" id="UP000321947"/>
    </source>
</evidence>
<dbReference type="EMBL" id="SSTD01005204">
    <property type="protein sequence ID" value="TYK22236.1"/>
    <property type="molecule type" value="Genomic_DNA"/>
</dbReference>
<proteinExistence type="predicted"/>
<dbReference type="AlphaFoldDB" id="A0A5D3DF69"/>
<organism evidence="1 2">
    <name type="scientific">Cucumis melo var. makuwa</name>
    <name type="common">Oriental melon</name>
    <dbReference type="NCBI Taxonomy" id="1194695"/>
    <lineage>
        <taxon>Eukaryota</taxon>
        <taxon>Viridiplantae</taxon>
        <taxon>Streptophyta</taxon>
        <taxon>Embryophyta</taxon>
        <taxon>Tracheophyta</taxon>
        <taxon>Spermatophyta</taxon>
        <taxon>Magnoliopsida</taxon>
        <taxon>eudicotyledons</taxon>
        <taxon>Gunneridae</taxon>
        <taxon>Pentapetalae</taxon>
        <taxon>rosids</taxon>
        <taxon>fabids</taxon>
        <taxon>Cucurbitales</taxon>
        <taxon>Cucurbitaceae</taxon>
        <taxon>Benincaseae</taxon>
        <taxon>Cucumis</taxon>
    </lineage>
</organism>
<evidence type="ECO:0000313" key="1">
    <source>
        <dbReference type="EMBL" id="TYK22236.1"/>
    </source>
</evidence>
<gene>
    <name evidence="1" type="ORF">E5676_scaffold333G001310</name>
</gene>
<dbReference type="Proteomes" id="UP000321947">
    <property type="component" value="Unassembled WGS sequence"/>
</dbReference>
<sequence>MSFILTEQAPRWPRDYTSKAFMFCNSVVLYRDALILASKFAFCFPSCPRFLKAGLEFLHKKHSVFPLGRARLSFALESAFCLKSRSISHKFTLELLFQDWTGCPTTYKKQYYRNMCAQLTWISFLLRDIHYKKSEFSRHRHASAWIPIGVGQSSFDIHLHIRKGVGRNASRDPFPTSEPHIVANPFRLTLILPTNGRHRYNLTATSHLDVRRKILLMSHRENVPLTC</sequence>